<feature type="transmembrane region" description="Helical" evidence="8">
    <location>
        <begin position="272"/>
        <end position="293"/>
    </location>
</feature>
<feature type="transmembrane region" description="Helical" evidence="8">
    <location>
        <begin position="305"/>
        <end position="324"/>
    </location>
</feature>
<feature type="transmembrane region" description="Helical" evidence="8">
    <location>
        <begin position="184"/>
        <end position="205"/>
    </location>
</feature>
<evidence type="ECO:0000256" key="3">
    <source>
        <dbReference type="ARBA" id="ARBA00022448"/>
    </source>
</evidence>
<dbReference type="Proteomes" id="UP001596147">
    <property type="component" value="Unassembled WGS sequence"/>
</dbReference>
<evidence type="ECO:0000313" key="9">
    <source>
        <dbReference type="EMBL" id="MFC5463454.1"/>
    </source>
</evidence>
<feature type="transmembrane region" description="Helical" evidence="8">
    <location>
        <begin position="40"/>
        <end position="60"/>
    </location>
</feature>
<keyword evidence="10" id="KW-1185">Reference proteome</keyword>
<feature type="transmembrane region" description="Helical" evidence="8">
    <location>
        <begin position="81"/>
        <end position="105"/>
    </location>
</feature>
<feature type="transmembrane region" description="Helical" evidence="8">
    <location>
        <begin position="117"/>
        <end position="135"/>
    </location>
</feature>
<protein>
    <submittedName>
        <fullName evidence="9">Endospore germination permease</fullName>
    </submittedName>
</protein>
<evidence type="ECO:0000256" key="8">
    <source>
        <dbReference type="SAM" id="Phobius"/>
    </source>
</evidence>
<dbReference type="Pfam" id="PF03845">
    <property type="entry name" value="Spore_permease"/>
    <property type="match status" value="1"/>
</dbReference>
<evidence type="ECO:0000313" key="10">
    <source>
        <dbReference type="Proteomes" id="UP001596147"/>
    </source>
</evidence>
<keyword evidence="6 8" id="KW-1133">Transmembrane helix</keyword>
<evidence type="ECO:0000256" key="4">
    <source>
        <dbReference type="ARBA" id="ARBA00022544"/>
    </source>
</evidence>
<feature type="transmembrane region" description="Helical" evidence="8">
    <location>
        <begin position="217"/>
        <end position="243"/>
    </location>
</feature>
<keyword evidence="3" id="KW-0813">Transport</keyword>
<comment type="similarity">
    <text evidence="2">Belongs to the amino acid-polyamine-organocation (APC) superfamily. Spore germination protein (SGP) (TC 2.A.3.9) family.</text>
</comment>
<evidence type="ECO:0000256" key="7">
    <source>
        <dbReference type="ARBA" id="ARBA00023136"/>
    </source>
</evidence>
<dbReference type="PANTHER" id="PTHR34975">
    <property type="entry name" value="SPORE GERMINATION PROTEIN A2"/>
    <property type="match status" value="1"/>
</dbReference>
<feature type="transmembrane region" description="Helical" evidence="8">
    <location>
        <begin position="147"/>
        <end position="164"/>
    </location>
</feature>
<keyword evidence="4" id="KW-0309">Germination</keyword>
<dbReference type="InterPro" id="IPR004761">
    <property type="entry name" value="Spore_GerAB"/>
</dbReference>
<evidence type="ECO:0000256" key="6">
    <source>
        <dbReference type="ARBA" id="ARBA00022989"/>
    </source>
</evidence>
<accession>A0ABW0LCE7</accession>
<feature type="transmembrane region" description="Helical" evidence="8">
    <location>
        <begin position="12"/>
        <end position="34"/>
    </location>
</feature>
<dbReference type="PANTHER" id="PTHR34975:SF2">
    <property type="entry name" value="SPORE GERMINATION PROTEIN A2"/>
    <property type="match status" value="1"/>
</dbReference>
<dbReference type="NCBIfam" id="TIGR00912">
    <property type="entry name" value="2A0309"/>
    <property type="match status" value="1"/>
</dbReference>
<evidence type="ECO:0000256" key="2">
    <source>
        <dbReference type="ARBA" id="ARBA00007998"/>
    </source>
</evidence>
<dbReference type="RefSeq" id="WP_382346953.1">
    <property type="nucleotide sequence ID" value="NZ_JBHSMC010000001.1"/>
</dbReference>
<feature type="transmembrane region" description="Helical" evidence="8">
    <location>
        <begin position="336"/>
        <end position="356"/>
    </location>
</feature>
<evidence type="ECO:0000256" key="5">
    <source>
        <dbReference type="ARBA" id="ARBA00022692"/>
    </source>
</evidence>
<comment type="subcellular location">
    <subcellularLocation>
        <location evidence="1">Membrane</location>
        <topology evidence="1">Multi-pass membrane protein</topology>
    </subcellularLocation>
</comment>
<comment type="caution">
    <text evidence="9">The sequence shown here is derived from an EMBL/GenBank/DDBJ whole genome shotgun (WGS) entry which is preliminary data.</text>
</comment>
<name>A0ABW0LCE7_9BACI</name>
<gene>
    <name evidence="9" type="ORF">ACFPM4_01665</name>
</gene>
<dbReference type="EMBL" id="JBHSMC010000001">
    <property type="protein sequence ID" value="MFC5463454.1"/>
    <property type="molecule type" value="Genomic_DNA"/>
</dbReference>
<keyword evidence="5 8" id="KW-0812">Transmembrane</keyword>
<sequence length="365" mass="41223">MEEKVRISPLQITILAAFFTSGSTLLVIPASMTGKSNQDAWLSALIAVLVCCVCAYFFYVCGKAMGRETYIEYLQRVYGKILGKIIAFTYVFFSFIGSTTLLFYFGNFTTTQILTNTPIEILNLMLAIMVIMVVRAGIEVLARTGELLFPWFLLLFLTLTIFLLPELQFERLSPLYEAKVSDHISSVIDFVATSAFPLVIFLMFIPKNINRPTKGKWNFIIGALIGAGIVSVIVLLCLLVLGAPTTARQMFPSYILAKTVSLYEIIERLESVMAGIWVVSIFFKTALYFYAFVVGVAQLLKVRDYRFLVIPLGILIVLYSTVVYPNVSYMNYWDDTYWDAYALVMGIFIPFITLIIDKLKSIKKK</sequence>
<organism evidence="9 10">
    <name type="scientific">Lederbergia graminis</name>
    <dbReference type="NCBI Taxonomy" id="735518"/>
    <lineage>
        <taxon>Bacteria</taxon>
        <taxon>Bacillati</taxon>
        <taxon>Bacillota</taxon>
        <taxon>Bacilli</taxon>
        <taxon>Bacillales</taxon>
        <taxon>Bacillaceae</taxon>
        <taxon>Lederbergia</taxon>
    </lineage>
</organism>
<reference evidence="10" key="1">
    <citation type="journal article" date="2019" name="Int. J. Syst. Evol. Microbiol.">
        <title>The Global Catalogue of Microorganisms (GCM) 10K type strain sequencing project: providing services to taxonomists for standard genome sequencing and annotation.</title>
        <authorList>
            <consortium name="The Broad Institute Genomics Platform"/>
            <consortium name="The Broad Institute Genome Sequencing Center for Infectious Disease"/>
            <person name="Wu L."/>
            <person name="Ma J."/>
        </authorList>
    </citation>
    <scope>NUCLEOTIDE SEQUENCE [LARGE SCALE GENOMIC DNA]</scope>
    <source>
        <strain evidence="10">CGMCC 1.12237</strain>
    </source>
</reference>
<keyword evidence="7 8" id="KW-0472">Membrane</keyword>
<proteinExistence type="inferred from homology"/>
<evidence type="ECO:0000256" key="1">
    <source>
        <dbReference type="ARBA" id="ARBA00004141"/>
    </source>
</evidence>